<evidence type="ECO:0000313" key="4">
    <source>
        <dbReference type="Proteomes" id="UP000027318"/>
    </source>
</evidence>
<gene>
    <name evidence="3" type="ORF">ADINL_2387</name>
</gene>
<feature type="domain" description="GGDEF" evidence="2">
    <location>
        <begin position="171"/>
        <end position="306"/>
    </location>
</feature>
<dbReference type="SMART" id="SM00052">
    <property type="entry name" value="EAL"/>
    <property type="match status" value="1"/>
</dbReference>
<comment type="caution">
    <text evidence="3">The sequence shown here is derived from an EMBL/GenBank/DDBJ whole genome shotgun (WGS) entry which is preliminary data.</text>
</comment>
<dbReference type="CDD" id="cd01948">
    <property type="entry name" value="EAL"/>
    <property type="match status" value="1"/>
</dbReference>
<dbReference type="PANTHER" id="PTHR33121">
    <property type="entry name" value="CYCLIC DI-GMP PHOSPHODIESTERASE PDEF"/>
    <property type="match status" value="1"/>
</dbReference>
<name>A0A063XYN5_9GAMM</name>
<dbReference type="PROSITE" id="PS50883">
    <property type="entry name" value="EAL"/>
    <property type="match status" value="1"/>
</dbReference>
<dbReference type="PROSITE" id="PS50887">
    <property type="entry name" value="GGDEF"/>
    <property type="match status" value="1"/>
</dbReference>
<reference evidence="3 4" key="1">
    <citation type="journal article" date="2005" name="Int. J. Syst. Evol. Microbiol.">
        <title>Nitrincola lacisaponensis gen. nov., sp. nov., a novel alkaliphilic bacterium isolated from an alkaline, saline lake.</title>
        <authorList>
            <person name="Dimitriu P.A."/>
            <person name="Shukla S.K."/>
            <person name="Conradt J."/>
            <person name="Marquez M.C."/>
            <person name="Ventosa A."/>
            <person name="Maglia A."/>
            <person name="Peyton B.M."/>
            <person name="Pinkart H.C."/>
            <person name="Mormile M.R."/>
        </authorList>
    </citation>
    <scope>NUCLEOTIDE SEQUENCE [LARGE SCALE GENOMIC DNA]</scope>
    <source>
        <strain evidence="3 4">4CA</strain>
    </source>
</reference>
<dbReference type="STRING" id="267850.ADINL_2387"/>
<evidence type="ECO:0000313" key="3">
    <source>
        <dbReference type="EMBL" id="KDE39258.1"/>
    </source>
</evidence>
<proteinExistence type="predicted"/>
<keyword evidence="4" id="KW-1185">Reference proteome</keyword>
<dbReference type="EMBL" id="JMSZ01000032">
    <property type="protein sequence ID" value="KDE39258.1"/>
    <property type="molecule type" value="Genomic_DNA"/>
</dbReference>
<dbReference type="InterPro" id="IPR043128">
    <property type="entry name" value="Rev_trsase/Diguanyl_cyclase"/>
</dbReference>
<dbReference type="GO" id="GO:0071111">
    <property type="term" value="F:cyclic-guanylate-specific phosphodiesterase activity"/>
    <property type="evidence" value="ECO:0007669"/>
    <property type="project" value="InterPro"/>
</dbReference>
<dbReference type="InterPro" id="IPR035919">
    <property type="entry name" value="EAL_sf"/>
</dbReference>
<dbReference type="OrthoDB" id="9816034at2"/>
<accession>A0A063XYN5</accession>
<dbReference type="InterPro" id="IPR050706">
    <property type="entry name" value="Cyclic-di-GMP_PDE-like"/>
</dbReference>
<dbReference type="InterPro" id="IPR029787">
    <property type="entry name" value="Nucleotide_cyclase"/>
</dbReference>
<dbReference type="Pfam" id="PF00990">
    <property type="entry name" value="GGDEF"/>
    <property type="match status" value="1"/>
</dbReference>
<dbReference type="PANTHER" id="PTHR33121:SF70">
    <property type="entry name" value="SIGNALING PROTEIN YKOW"/>
    <property type="match status" value="1"/>
</dbReference>
<dbReference type="Proteomes" id="UP000027318">
    <property type="component" value="Unassembled WGS sequence"/>
</dbReference>
<dbReference type="AlphaFoldDB" id="A0A063XYN5"/>
<evidence type="ECO:0000259" key="2">
    <source>
        <dbReference type="PROSITE" id="PS50887"/>
    </source>
</evidence>
<dbReference type="SUPFAM" id="SSF141868">
    <property type="entry name" value="EAL domain-like"/>
    <property type="match status" value="1"/>
</dbReference>
<dbReference type="RefSeq" id="WP_036548155.1">
    <property type="nucleotide sequence ID" value="NZ_JMSZ01000032.1"/>
</dbReference>
<evidence type="ECO:0000259" key="1">
    <source>
        <dbReference type="PROSITE" id="PS50883"/>
    </source>
</evidence>
<dbReference type="Pfam" id="PF00563">
    <property type="entry name" value="EAL"/>
    <property type="match status" value="1"/>
</dbReference>
<dbReference type="InterPro" id="IPR001633">
    <property type="entry name" value="EAL_dom"/>
</dbReference>
<dbReference type="InterPro" id="IPR000160">
    <property type="entry name" value="GGDEF_dom"/>
</dbReference>
<dbReference type="Gene3D" id="3.30.450.20">
    <property type="entry name" value="PAS domain"/>
    <property type="match status" value="1"/>
</dbReference>
<sequence length="570" mass="63430">MKELSHSVLDAGWVEETRRMGEQEKIVAEVAGMVTWQYDIDSHHLSWSSGAEYVLGGEKTLPDSMEDFEALVQPDELLDFKEVIRRAVIRGHNFSVQVGLLNGKGQRVLMSGRLDSSGGVLLGVLQDIALLNLSYSQIREVGQDELTGLATRKAFCASLKRWSPRVTSHTSATFVMLIQVQRLHHISSVLDPEQVDRLLVRVAGYLDTMVAEDGLAARFHGGLFAIWDTLQGDVDAQRLELNLRERLTCLEGVWEIGGQEILLSFKVGVSYSFQPDFDEQTLIKQAQLALYAVVPSEQINVTVFDARLAQSPRLQLSLDAELKKAVEHQQFCLLYQPQMDIRDQQIVGAEALLRWQRSENELIAPGAFMSTLESSGLIRPLGEWIMQEALRQQASWAQQGVCLQMGINVSPVQLEQGKILDQLERMVADAGCDRSSVCIEITESLAIKKPLMVAKTLSSIREAGYKVALDDFGIGFSSLEYLLRFSFDILKIDRAFIWNLAQGSKEQAIVRALAPLCQSLGLKTVAEGVETRQQYDLLSSIGVDQVQGYMLSRPVTADAVTELISDFRGL</sequence>
<dbReference type="Gene3D" id="3.30.70.270">
    <property type="match status" value="1"/>
</dbReference>
<dbReference type="Gene3D" id="3.20.20.450">
    <property type="entry name" value="EAL domain"/>
    <property type="match status" value="1"/>
</dbReference>
<dbReference type="SUPFAM" id="SSF55073">
    <property type="entry name" value="Nucleotide cyclase"/>
    <property type="match status" value="1"/>
</dbReference>
<dbReference type="SMART" id="SM00267">
    <property type="entry name" value="GGDEF"/>
    <property type="match status" value="1"/>
</dbReference>
<feature type="domain" description="EAL" evidence="1">
    <location>
        <begin position="315"/>
        <end position="568"/>
    </location>
</feature>
<protein>
    <submittedName>
        <fullName evidence="3">Diguanylate cyclase/phosphodiesterase (GGDEF &amp; EAL domains) with PAS/PAC sensor(S)</fullName>
    </submittedName>
</protein>
<dbReference type="PATRIC" id="fig|267850.7.peg.2355"/>
<organism evidence="3 4">
    <name type="scientific">Nitrincola lacisaponensis</name>
    <dbReference type="NCBI Taxonomy" id="267850"/>
    <lineage>
        <taxon>Bacteria</taxon>
        <taxon>Pseudomonadati</taxon>
        <taxon>Pseudomonadota</taxon>
        <taxon>Gammaproteobacteria</taxon>
        <taxon>Oceanospirillales</taxon>
        <taxon>Oceanospirillaceae</taxon>
        <taxon>Nitrincola</taxon>
    </lineage>
</organism>